<evidence type="ECO:0000256" key="1">
    <source>
        <dbReference type="SAM" id="MobiDB-lite"/>
    </source>
</evidence>
<evidence type="ECO:0000313" key="3">
    <source>
        <dbReference type="EMBL" id="KUN64859.1"/>
    </source>
</evidence>
<name>A0A124HXI9_9ACTN</name>
<gene>
    <name evidence="3" type="ORF">AQJ46_27450</name>
</gene>
<evidence type="ECO:0000313" key="4">
    <source>
        <dbReference type="Proteomes" id="UP000053669"/>
    </source>
</evidence>
<reference evidence="3 4" key="1">
    <citation type="submission" date="2015-10" db="EMBL/GenBank/DDBJ databases">
        <title>Draft genome sequence of Streptomyces canus DSM 40017, type strain for the species Streptomyces canus.</title>
        <authorList>
            <person name="Ruckert C."/>
            <person name="Winkler A."/>
            <person name="Kalinowski J."/>
            <person name="Kampfer P."/>
            <person name="Glaeser S."/>
        </authorList>
    </citation>
    <scope>NUCLEOTIDE SEQUENCE [LARGE SCALE GENOMIC DNA]</scope>
    <source>
        <strain evidence="3 4">DSM 40017</strain>
    </source>
</reference>
<feature type="compositionally biased region" description="Low complexity" evidence="1">
    <location>
        <begin position="41"/>
        <end position="66"/>
    </location>
</feature>
<feature type="signal peptide" evidence="2">
    <location>
        <begin position="1"/>
        <end position="25"/>
    </location>
</feature>
<sequence length="204" mass="20830">MNLRLLALSGVVACAVALPLAVASAGQVGDGGRKVVRDLVRPSAEPSSVRRSAARPPAEPSAVRSSAADDYKAPLADAGRSPLLLGLGLATAARCGPELISPEGIEAQTCVLTQGEETWARTYYRNATGTVLDAVLSFMGPDGRTVQMHCPVGAGDEPDSCETPRGRTRGTPAGYTAVAEFAARRGSGPLLLRAGSNSGETTGS</sequence>
<dbReference type="AlphaFoldDB" id="A0A124HXI9"/>
<evidence type="ECO:0000256" key="2">
    <source>
        <dbReference type="SAM" id="SignalP"/>
    </source>
</evidence>
<protein>
    <submittedName>
        <fullName evidence="3">Uncharacterized protein</fullName>
    </submittedName>
</protein>
<dbReference type="RefSeq" id="WP_059208359.1">
    <property type="nucleotide sequence ID" value="NZ_KQ948664.1"/>
</dbReference>
<feature type="chain" id="PRO_5007173832" evidence="2">
    <location>
        <begin position="26"/>
        <end position="204"/>
    </location>
</feature>
<dbReference type="EMBL" id="LMWU01000028">
    <property type="protein sequence ID" value="KUN64859.1"/>
    <property type="molecule type" value="Genomic_DNA"/>
</dbReference>
<keyword evidence="2" id="KW-0732">Signal</keyword>
<feature type="region of interest" description="Disordered" evidence="1">
    <location>
        <begin position="41"/>
        <end position="69"/>
    </location>
</feature>
<dbReference type="Proteomes" id="UP000053669">
    <property type="component" value="Unassembled WGS sequence"/>
</dbReference>
<comment type="caution">
    <text evidence="3">The sequence shown here is derived from an EMBL/GenBank/DDBJ whole genome shotgun (WGS) entry which is preliminary data.</text>
</comment>
<proteinExistence type="predicted"/>
<accession>A0A124HXI9</accession>
<organism evidence="3 4">
    <name type="scientific">Streptomyces canus</name>
    <dbReference type="NCBI Taxonomy" id="58343"/>
    <lineage>
        <taxon>Bacteria</taxon>
        <taxon>Bacillati</taxon>
        <taxon>Actinomycetota</taxon>
        <taxon>Actinomycetes</taxon>
        <taxon>Kitasatosporales</taxon>
        <taxon>Streptomycetaceae</taxon>
        <taxon>Streptomyces</taxon>
        <taxon>Streptomyces aurantiacus group</taxon>
    </lineage>
</organism>